<protein>
    <recommendedName>
        <fullName evidence="4">Secreted protein</fullName>
    </recommendedName>
</protein>
<sequence>MSWWSPCYQDCTLILCLSLETRVSVCSPAALLMPRATPSLSLLLTPKDCQRYPLITTSPTSTPTSTTTFSCTSLPI</sequence>
<reference evidence="2" key="1">
    <citation type="submission" date="2023-03" db="EMBL/GenBank/DDBJ databases">
        <authorList>
            <person name="Steffen K."/>
            <person name="Cardenas P."/>
        </authorList>
    </citation>
    <scope>NUCLEOTIDE SEQUENCE</scope>
</reference>
<evidence type="ECO:0000313" key="3">
    <source>
        <dbReference type="Proteomes" id="UP001174909"/>
    </source>
</evidence>
<keyword evidence="1" id="KW-0732">Signal</keyword>
<name>A0AA35T8C2_GEOBA</name>
<accession>A0AA35T8C2</accession>
<dbReference type="EMBL" id="CASHTH010003305">
    <property type="protein sequence ID" value="CAI8043129.1"/>
    <property type="molecule type" value="Genomic_DNA"/>
</dbReference>
<proteinExistence type="predicted"/>
<organism evidence="2 3">
    <name type="scientific">Geodia barretti</name>
    <name type="common">Barrett's horny sponge</name>
    <dbReference type="NCBI Taxonomy" id="519541"/>
    <lineage>
        <taxon>Eukaryota</taxon>
        <taxon>Metazoa</taxon>
        <taxon>Porifera</taxon>
        <taxon>Demospongiae</taxon>
        <taxon>Heteroscleromorpha</taxon>
        <taxon>Tetractinellida</taxon>
        <taxon>Astrophorina</taxon>
        <taxon>Geodiidae</taxon>
        <taxon>Geodia</taxon>
    </lineage>
</organism>
<dbReference type="AlphaFoldDB" id="A0AA35T8C2"/>
<evidence type="ECO:0000256" key="1">
    <source>
        <dbReference type="SAM" id="SignalP"/>
    </source>
</evidence>
<feature type="chain" id="PRO_5041289035" description="Secreted protein" evidence="1">
    <location>
        <begin position="27"/>
        <end position="76"/>
    </location>
</feature>
<feature type="signal peptide" evidence="1">
    <location>
        <begin position="1"/>
        <end position="26"/>
    </location>
</feature>
<evidence type="ECO:0000313" key="2">
    <source>
        <dbReference type="EMBL" id="CAI8043129.1"/>
    </source>
</evidence>
<evidence type="ECO:0008006" key="4">
    <source>
        <dbReference type="Google" id="ProtNLM"/>
    </source>
</evidence>
<gene>
    <name evidence="2" type="ORF">GBAR_LOCUS23931</name>
</gene>
<dbReference type="Proteomes" id="UP001174909">
    <property type="component" value="Unassembled WGS sequence"/>
</dbReference>
<keyword evidence="3" id="KW-1185">Reference proteome</keyword>
<comment type="caution">
    <text evidence="2">The sequence shown here is derived from an EMBL/GenBank/DDBJ whole genome shotgun (WGS) entry which is preliminary data.</text>
</comment>